<dbReference type="InterPro" id="IPR006839">
    <property type="entry name" value="DarP"/>
</dbReference>
<evidence type="ECO:0000256" key="2">
    <source>
        <dbReference type="ARBA" id="ARBA00022517"/>
    </source>
</evidence>
<protein>
    <recommendedName>
        <fullName evidence="8">Ribosome-associated protein</fullName>
    </recommendedName>
</protein>
<reference evidence="6 7" key="1">
    <citation type="submission" date="2013-10" db="EMBL/GenBank/DDBJ databases">
        <title>The Genome Sequence of Acinetobacter brisouii CIP 110357.</title>
        <authorList>
            <consortium name="The Broad Institute Genomics Platform"/>
            <consortium name="The Broad Institute Genome Sequencing Center for Infectious Disease"/>
            <person name="Cerqueira G."/>
            <person name="Feldgarden M."/>
            <person name="Courvalin P."/>
            <person name="Grillot-Courvalin C."/>
            <person name="Clermont D."/>
            <person name="Rocha E."/>
            <person name="Yoon E.-J."/>
            <person name="Nemec A."/>
            <person name="Young S.K."/>
            <person name="Zeng Q."/>
            <person name="Gargeya S."/>
            <person name="Fitzgerald M."/>
            <person name="Abouelleil A."/>
            <person name="Alvarado L."/>
            <person name="Berlin A.M."/>
            <person name="Chapman S.B."/>
            <person name="Gainer-Dewar J."/>
            <person name="Goldberg J."/>
            <person name="Gnerre S."/>
            <person name="Griggs A."/>
            <person name="Gujja S."/>
            <person name="Hansen M."/>
            <person name="Howarth C."/>
            <person name="Imamovic A."/>
            <person name="Ireland A."/>
            <person name="Larimer J."/>
            <person name="McCowan C."/>
            <person name="Murphy C."/>
            <person name="Pearson M."/>
            <person name="Poon T.W."/>
            <person name="Priest M."/>
            <person name="Roberts A."/>
            <person name="Saif S."/>
            <person name="Shea T."/>
            <person name="Sykes S."/>
            <person name="Wortman J."/>
            <person name="Nusbaum C."/>
            <person name="Birren B."/>
        </authorList>
    </citation>
    <scope>NUCLEOTIDE SEQUENCE [LARGE SCALE GENOMIC DNA]</scope>
    <source>
        <strain evidence="6 7">CIP 110357</strain>
    </source>
</reference>
<dbReference type="CDD" id="cd16331">
    <property type="entry name" value="YjgA-like"/>
    <property type="match status" value="1"/>
</dbReference>
<dbReference type="InterPro" id="IPR023153">
    <property type="entry name" value="DarP_sf"/>
</dbReference>
<dbReference type="NCBIfam" id="NF003593">
    <property type="entry name" value="PRK05255.1-1"/>
    <property type="match status" value="1"/>
</dbReference>
<keyword evidence="4" id="KW-0694">RNA-binding</keyword>
<dbReference type="HOGENOM" id="CLU_106757_4_0_6"/>
<gene>
    <name evidence="6" type="ORF">P255_00589</name>
</gene>
<dbReference type="STRING" id="396323.VH98_10845"/>
<dbReference type="GO" id="GO:0042254">
    <property type="term" value="P:ribosome biogenesis"/>
    <property type="evidence" value="ECO:0007669"/>
    <property type="project" value="UniProtKB-KW"/>
</dbReference>
<evidence type="ECO:0000313" key="6">
    <source>
        <dbReference type="EMBL" id="ESK52438.1"/>
    </source>
</evidence>
<evidence type="ECO:0000313" key="7">
    <source>
        <dbReference type="Proteomes" id="UP000018418"/>
    </source>
</evidence>
<keyword evidence="7" id="KW-1185">Reference proteome</keyword>
<dbReference type="Pfam" id="PF04751">
    <property type="entry name" value="DarP"/>
    <property type="match status" value="1"/>
</dbReference>
<dbReference type="PANTHER" id="PTHR38101:SF1">
    <property type="entry name" value="UPF0307 PROTEIN YJGA"/>
    <property type="match status" value="1"/>
</dbReference>
<evidence type="ECO:0000256" key="1">
    <source>
        <dbReference type="ARBA" id="ARBA00022490"/>
    </source>
</evidence>
<name>V2UD98_9GAMM</name>
<feature type="compositionally biased region" description="Polar residues" evidence="5">
    <location>
        <begin position="1"/>
        <end position="10"/>
    </location>
</feature>
<dbReference type="SUPFAM" id="SSF158710">
    <property type="entry name" value="PSPTO4464-like"/>
    <property type="match status" value="1"/>
</dbReference>
<dbReference type="OrthoDB" id="5293604at2"/>
<dbReference type="GO" id="GO:0005829">
    <property type="term" value="C:cytosol"/>
    <property type="evidence" value="ECO:0007669"/>
    <property type="project" value="TreeGrafter"/>
</dbReference>
<dbReference type="AlphaFoldDB" id="V2UD98"/>
<accession>V2UD98</accession>
<keyword evidence="1" id="KW-0963">Cytoplasm</keyword>
<keyword evidence="3" id="KW-0699">rRNA-binding</keyword>
<evidence type="ECO:0008006" key="8">
    <source>
        <dbReference type="Google" id="ProtNLM"/>
    </source>
</evidence>
<dbReference type="GO" id="GO:0019843">
    <property type="term" value="F:rRNA binding"/>
    <property type="evidence" value="ECO:0007669"/>
    <property type="project" value="UniProtKB-KW"/>
</dbReference>
<dbReference type="Proteomes" id="UP000018418">
    <property type="component" value="Unassembled WGS sequence"/>
</dbReference>
<sequence length="184" mass="21559">MARRPQPQQRYTEEDFESLDGRASKTEQKKAVQRMAALGERLAALSIKQIQQLPVEERLIEALLDVQTISSFEARRRQFQRIGKLLRNEDESLILSYLTPQQGVKKQVQLQRWVDRMIEQGDSAIHEFSKQFNATDKHTLRQHVLRIYRDKQLEATDEELEVSRQKLLNYVQQVGLLSDQGKSR</sequence>
<dbReference type="PATRIC" id="fig|1341683.3.peg.586"/>
<dbReference type="RefSeq" id="WP_004753683.1">
    <property type="nucleotide sequence ID" value="NZ_BBTI01000004.1"/>
</dbReference>
<evidence type="ECO:0000256" key="4">
    <source>
        <dbReference type="ARBA" id="ARBA00022884"/>
    </source>
</evidence>
<proteinExistence type="predicted"/>
<comment type="caution">
    <text evidence="6">The sequence shown here is derived from an EMBL/GenBank/DDBJ whole genome shotgun (WGS) entry which is preliminary data.</text>
</comment>
<keyword evidence="2" id="KW-0690">Ribosome biogenesis</keyword>
<evidence type="ECO:0000256" key="5">
    <source>
        <dbReference type="SAM" id="MobiDB-lite"/>
    </source>
</evidence>
<evidence type="ECO:0000256" key="3">
    <source>
        <dbReference type="ARBA" id="ARBA00022730"/>
    </source>
</evidence>
<dbReference type="PIRSF" id="PIRSF016183">
    <property type="entry name" value="UCP016183"/>
    <property type="match status" value="1"/>
</dbReference>
<dbReference type="PANTHER" id="PTHR38101">
    <property type="entry name" value="UPF0307 PROTEIN YJGA"/>
    <property type="match status" value="1"/>
</dbReference>
<dbReference type="EMBL" id="AYEU01000003">
    <property type="protein sequence ID" value="ESK52438.1"/>
    <property type="molecule type" value="Genomic_DNA"/>
</dbReference>
<feature type="region of interest" description="Disordered" evidence="5">
    <location>
        <begin position="1"/>
        <end position="27"/>
    </location>
</feature>
<dbReference type="Gene3D" id="1.10.60.30">
    <property type="entry name" value="PSPTO4464-like domains"/>
    <property type="match status" value="2"/>
</dbReference>
<organism evidence="6 7">
    <name type="scientific">Acinetobacter brisouii CIP 110357</name>
    <dbReference type="NCBI Taxonomy" id="1341683"/>
    <lineage>
        <taxon>Bacteria</taxon>
        <taxon>Pseudomonadati</taxon>
        <taxon>Pseudomonadota</taxon>
        <taxon>Gammaproteobacteria</taxon>
        <taxon>Moraxellales</taxon>
        <taxon>Moraxellaceae</taxon>
        <taxon>Acinetobacter</taxon>
    </lineage>
</organism>